<name>A0A8J7PMH4_9BACT</name>
<dbReference type="PANTHER" id="PTHR44858:SF1">
    <property type="entry name" value="UDP-N-ACETYLGLUCOSAMINE--PEPTIDE N-ACETYLGLUCOSAMINYLTRANSFERASE SPINDLY-RELATED"/>
    <property type="match status" value="1"/>
</dbReference>
<evidence type="ECO:0000256" key="2">
    <source>
        <dbReference type="ARBA" id="ARBA00022803"/>
    </source>
</evidence>
<dbReference type="InterPro" id="IPR019734">
    <property type="entry name" value="TPR_rpt"/>
</dbReference>
<keyword evidence="2 3" id="KW-0802">TPR repeat</keyword>
<sequence>MNQHFERGATLLSHHLYAEAEKELKLSLAQDPNHATALSLLASALSCQNKTDEAIATGERAIAVAPNDPFTHYIMASSYIKKNATKRALKHIELALKLDLNDPDFWAMSALIRIDMHEYSKALSDAEQGLKIDGDHVLSINARAYSLARLSRIEEARNDLERALELEPNDSFTHTNYALLLIKQGKVDAAAENLKEALRLDPNSSMAQEALLDAIKSRNPIYHKILLFTHWLVEMGDRKRLGLLLVLFLIPGVRGLIGLLFILIWSSNHLFTFLLRLDPLGKKILTDKQKSDNNKGIIIVSLISTFILFCVAMAVIYPEVGSQLSEQKIELIEEAQEAGKNEEAKTKLQAYFARLRSYVYRKKPNYKLSAAMSKALLKSKIKLDREKHLEVLLLDLYIAKAMSHQEREKEVLAQIKDFSEQENCSPLLDKTEIKKAMQLLKVQSLTELKL</sequence>
<evidence type="ECO:0000313" key="5">
    <source>
        <dbReference type="EMBL" id="MBN8661440.1"/>
    </source>
</evidence>
<feature type="transmembrane region" description="Helical" evidence="4">
    <location>
        <begin position="241"/>
        <end position="265"/>
    </location>
</feature>
<dbReference type="Pfam" id="PF13432">
    <property type="entry name" value="TPR_16"/>
    <property type="match status" value="2"/>
</dbReference>
<dbReference type="InterPro" id="IPR011990">
    <property type="entry name" value="TPR-like_helical_dom_sf"/>
</dbReference>
<comment type="caution">
    <text evidence="5">The sequence shown here is derived from an EMBL/GenBank/DDBJ whole genome shotgun (WGS) entry which is preliminary data.</text>
</comment>
<dbReference type="Proteomes" id="UP000664277">
    <property type="component" value="Unassembled WGS sequence"/>
</dbReference>
<keyword evidence="4" id="KW-0472">Membrane</keyword>
<dbReference type="EMBL" id="JAFLCK010000020">
    <property type="protein sequence ID" value="MBN8661440.1"/>
    <property type="molecule type" value="Genomic_DNA"/>
</dbReference>
<dbReference type="SMART" id="SM00028">
    <property type="entry name" value="TPR"/>
    <property type="match status" value="6"/>
</dbReference>
<dbReference type="PANTHER" id="PTHR44858">
    <property type="entry name" value="TETRATRICOPEPTIDE REPEAT PROTEIN 6"/>
    <property type="match status" value="1"/>
</dbReference>
<keyword evidence="4" id="KW-1133">Transmembrane helix</keyword>
<feature type="transmembrane region" description="Helical" evidence="4">
    <location>
        <begin position="297"/>
        <end position="317"/>
    </location>
</feature>
<keyword evidence="1" id="KW-0677">Repeat</keyword>
<organism evidence="5 6">
    <name type="scientific">Candidatus Obscuribacter phosphatis</name>
    <dbReference type="NCBI Taxonomy" id="1906157"/>
    <lineage>
        <taxon>Bacteria</taxon>
        <taxon>Bacillati</taxon>
        <taxon>Candidatus Melainabacteria</taxon>
        <taxon>Candidatus Obscuribacterales</taxon>
        <taxon>Candidatus Obscuribacteraceae</taxon>
        <taxon>Candidatus Obscuribacter</taxon>
    </lineage>
</organism>
<keyword evidence="4" id="KW-0812">Transmembrane</keyword>
<dbReference type="Gene3D" id="1.25.40.10">
    <property type="entry name" value="Tetratricopeptide repeat domain"/>
    <property type="match status" value="2"/>
</dbReference>
<evidence type="ECO:0000256" key="1">
    <source>
        <dbReference type="ARBA" id="ARBA00022737"/>
    </source>
</evidence>
<protein>
    <submittedName>
        <fullName evidence="5">Tetratricopeptide repeat protein</fullName>
    </submittedName>
</protein>
<gene>
    <name evidence="5" type="ORF">J0M35_13830</name>
</gene>
<dbReference type="PROSITE" id="PS50005">
    <property type="entry name" value="TPR"/>
    <property type="match status" value="2"/>
</dbReference>
<dbReference type="AlphaFoldDB" id="A0A8J7PMH4"/>
<evidence type="ECO:0000256" key="4">
    <source>
        <dbReference type="SAM" id="Phobius"/>
    </source>
</evidence>
<dbReference type="InterPro" id="IPR050498">
    <property type="entry name" value="Ycf3"/>
</dbReference>
<reference evidence="5" key="1">
    <citation type="submission" date="2021-02" db="EMBL/GenBank/DDBJ databases">
        <title>Genome-Resolved Metagenomics of a Microbial Community Performing Photosynthetic Biological Nutrient Removal.</title>
        <authorList>
            <person name="Mcdaniel E.A."/>
        </authorList>
    </citation>
    <scope>NUCLEOTIDE SEQUENCE</scope>
    <source>
        <strain evidence="5">UWPOB_OBS1</strain>
    </source>
</reference>
<feature type="repeat" description="TPR" evidence="3">
    <location>
        <begin position="171"/>
        <end position="204"/>
    </location>
</feature>
<evidence type="ECO:0000256" key="3">
    <source>
        <dbReference type="PROSITE-ProRule" id="PRU00339"/>
    </source>
</evidence>
<accession>A0A8J7PMH4</accession>
<feature type="repeat" description="TPR" evidence="3">
    <location>
        <begin position="137"/>
        <end position="170"/>
    </location>
</feature>
<evidence type="ECO:0000313" key="6">
    <source>
        <dbReference type="Proteomes" id="UP000664277"/>
    </source>
</evidence>
<dbReference type="SUPFAM" id="SSF48452">
    <property type="entry name" value="TPR-like"/>
    <property type="match status" value="2"/>
</dbReference>
<proteinExistence type="predicted"/>